<dbReference type="AlphaFoldDB" id="A0A849JU08"/>
<reference evidence="1 2" key="1">
    <citation type="submission" date="2020-05" db="EMBL/GenBank/DDBJ databases">
        <title>Genome sequence of Isoptericola sp. JC619 isolated from Chilika lagoon, India.</title>
        <authorList>
            <person name="Kumar D."/>
            <person name="Appam K."/>
            <person name="Gandham S."/>
            <person name="Uppada J."/>
            <person name="Sasikala C."/>
            <person name="Venkata Ramana C."/>
        </authorList>
    </citation>
    <scope>NUCLEOTIDE SEQUENCE [LARGE SCALE GENOMIC DNA]</scope>
    <source>
        <strain evidence="1 2">JC619</strain>
    </source>
</reference>
<evidence type="ECO:0000313" key="1">
    <source>
        <dbReference type="EMBL" id="NNU26792.1"/>
    </source>
</evidence>
<dbReference type="SUPFAM" id="SSF46955">
    <property type="entry name" value="Putative DNA-binding domain"/>
    <property type="match status" value="1"/>
</dbReference>
<proteinExistence type="predicted"/>
<sequence length="65" mass="7553">MSALKNIDQIGPVEAARIIGVQVQTLRNWRSDRREDRPHSVKIKNAVVYDRREVEAFAKTYEGNR</sequence>
<gene>
    <name evidence="1" type="ORF">HLI28_04435</name>
</gene>
<evidence type="ECO:0000313" key="2">
    <source>
        <dbReference type="Proteomes" id="UP000557204"/>
    </source>
</evidence>
<dbReference type="Proteomes" id="UP000557204">
    <property type="component" value="Unassembled WGS sequence"/>
</dbReference>
<accession>A0A849JU08</accession>
<keyword evidence="2" id="KW-1185">Reference proteome</keyword>
<protein>
    <recommendedName>
        <fullName evidence="3">Helix-turn-helix protein</fullName>
    </recommendedName>
</protein>
<dbReference type="EMBL" id="JABFAJ010000008">
    <property type="protein sequence ID" value="NNU26792.1"/>
    <property type="molecule type" value="Genomic_DNA"/>
</dbReference>
<comment type="caution">
    <text evidence="1">The sequence shown here is derived from an EMBL/GenBank/DDBJ whole genome shotgun (WGS) entry which is preliminary data.</text>
</comment>
<organism evidence="1 2">
    <name type="scientific">Isoptericola sediminis</name>
    <dbReference type="NCBI Taxonomy" id="2733572"/>
    <lineage>
        <taxon>Bacteria</taxon>
        <taxon>Bacillati</taxon>
        <taxon>Actinomycetota</taxon>
        <taxon>Actinomycetes</taxon>
        <taxon>Micrococcales</taxon>
        <taxon>Promicromonosporaceae</taxon>
        <taxon>Isoptericola</taxon>
    </lineage>
</organism>
<dbReference type="InterPro" id="IPR009061">
    <property type="entry name" value="DNA-bd_dom_put_sf"/>
</dbReference>
<name>A0A849JU08_9MICO</name>
<dbReference type="RefSeq" id="WP_171246309.1">
    <property type="nucleotide sequence ID" value="NZ_JABFAJ010000008.1"/>
</dbReference>
<evidence type="ECO:0008006" key="3">
    <source>
        <dbReference type="Google" id="ProtNLM"/>
    </source>
</evidence>